<feature type="transmembrane region" description="Helical" evidence="11">
    <location>
        <begin position="12"/>
        <end position="37"/>
    </location>
</feature>
<dbReference type="PANTHER" id="PTHR30365:SF14">
    <property type="entry name" value="CYTOCHROME BD MENAQUINOL OXIDASE SUBUNIT I-RELATED"/>
    <property type="match status" value="1"/>
</dbReference>
<evidence type="ECO:0000256" key="3">
    <source>
        <dbReference type="ARBA" id="ARBA00022475"/>
    </source>
</evidence>
<keyword evidence="9" id="KW-0408">Iron</keyword>
<feature type="transmembrane region" description="Helical" evidence="11">
    <location>
        <begin position="58"/>
        <end position="83"/>
    </location>
</feature>
<keyword evidence="6" id="KW-0479">Metal-binding</keyword>
<evidence type="ECO:0000256" key="9">
    <source>
        <dbReference type="ARBA" id="ARBA00023004"/>
    </source>
</evidence>
<feature type="transmembrane region" description="Helical" evidence="11">
    <location>
        <begin position="175"/>
        <end position="197"/>
    </location>
</feature>
<comment type="caution">
    <text evidence="12">The sequence shown here is derived from an EMBL/GenBank/DDBJ whole genome shotgun (WGS) entry which is preliminary data.</text>
</comment>
<dbReference type="PANTHER" id="PTHR30365">
    <property type="entry name" value="CYTOCHROME D UBIQUINOL OXIDASE"/>
    <property type="match status" value="1"/>
</dbReference>
<keyword evidence="3" id="KW-1003">Cell membrane</keyword>
<dbReference type="GO" id="GO:0070069">
    <property type="term" value="C:cytochrome complex"/>
    <property type="evidence" value="ECO:0007669"/>
    <property type="project" value="InterPro"/>
</dbReference>
<keyword evidence="2" id="KW-0813">Transport</keyword>
<dbReference type="Pfam" id="PF01654">
    <property type="entry name" value="Cyt_bd_oxida_I"/>
    <property type="match status" value="1"/>
</dbReference>
<comment type="subcellular location">
    <subcellularLocation>
        <location evidence="1">Cell membrane</location>
        <topology evidence="1">Multi-pass membrane protein</topology>
    </subcellularLocation>
</comment>
<dbReference type="GO" id="GO:0016682">
    <property type="term" value="F:oxidoreductase activity, acting on diphenols and related substances as donors, oxygen as acceptor"/>
    <property type="evidence" value="ECO:0007669"/>
    <property type="project" value="TreeGrafter"/>
</dbReference>
<feature type="transmembrane region" description="Helical" evidence="11">
    <location>
        <begin position="89"/>
        <end position="113"/>
    </location>
</feature>
<dbReference type="EMBL" id="DTLB01000049">
    <property type="protein sequence ID" value="HFW32951.1"/>
    <property type="molecule type" value="Genomic_DNA"/>
</dbReference>
<keyword evidence="10 11" id="KW-0472">Membrane</keyword>
<evidence type="ECO:0000313" key="12">
    <source>
        <dbReference type="EMBL" id="HFW32951.1"/>
    </source>
</evidence>
<organism evidence="12">
    <name type="scientific">Archaeoglobus fulgidus</name>
    <dbReference type="NCBI Taxonomy" id="2234"/>
    <lineage>
        <taxon>Archaea</taxon>
        <taxon>Methanobacteriati</taxon>
        <taxon>Methanobacteriota</taxon>
        <taxon>Archaeoglobi</taxon>
        <taxon>Archaeoglobales</taxon>
        <taxon>Archaeoglobaceae</taxon>
        <taxon>Archaeoglobus</taxon>
    </lineage>
</organism>
<evidence type="ECO:0000256" key="10">
    <source>
        <dbReference type="ARBA" id="ARBA00023136"/>
    </source>
</evidence>
<evidence type="ECO:0000256" key="1">
    <source>
        <dbReference type="ARBA" id="ARBA00004651"/>
    </source>
</evidence>
<evidence type="ECO:0000256" key="11">
    <source>
        <dbReference type="SAM" id="Phobius"/>
    </source>
</evidence>
<dbReference type="GO" id="GO:0020037">
    <property type="term" value="F:heme binding"/>
    <property type="evidence" value="ECO:0007669"/>
    <property type="project" value="TreeGrafter"/>
</dbReference>
<sequence length="368" mass="40910">MIEAIGFYGMGLSLLVHVIFVSITIGVGLITAIYRWYGYKRNDRYYENFAKKGFRLMVISELFSGVWGTIITVFLAGLFPALMALATNVLFVPLLIALIGIMIRIPSIAIFWYTWNKVSPKIHSYIGFVMAASGFLIPFGFRAVFSEINYPVAIASYISTGIVSPFEAFISPLFWVFYAHTVFSALSVGGFVIASLMSIEDDIRGVEIGIKYGFAFLILNFLFGMFYWLFLGSFSPYIYNAVTVGTYAPLFVLKLLLIFLLFFIVVNANSAILSGKVHQHTKYAAPVSLLIAVIGEFMNGGARYPYMVVLGGDGIEISSFFNYYIHIPEYLLLVLIAVLLAAIVVFLLAASYALIKRYLDIPVAEEAS</sequence>
<gene>
    <name evidence="12" type="ORF">ENW66_08415</name>
</gene>
<dbReference type="GO" id="GO:0019646">
    <property type="term" value="P:aerobic electron transport chain"/>
    <property type="evidence" value="ECO:0007669"/>
    <property type="project" value="InterPro"/>
</dbReference>
<keyword evidence="8 11" id="KW-1133">Transmembrane helix</keyword>
<evidence type="ECO:0000256" key="4">
    <source>
        <dbReference type="ARBA" id="ARBA00022617"/>
    </source>
</evidence>
<keyword evidence="7" id="KW-0249">Electron transport</keyword>
<keyword evidence="5 11" id="KW-0812">Transmembrane</keyword>
<dbReference type="GO" id="GO:0005886">
    <property type="term" value="C:plasma membrane"/>
    <property type="evidence" value="ECO:0007669"/>
    <property type="project" value="UniProtKB-SubCell"/>
</dbReference>
<dbReference type="InterPro" id="IPR002585">
    <property type="entry name" value="Cyt-d_ubiquinol_oxidase_su_1"/>
</dbReference>
<accession>A0A7C3MBS4</accession>
<keyword evidence="4" id="KW-0349">Heme</keyword>
<name>A0A7C3MBS4_ARCFL</name>
<evidence type="ECO:0000256" key="5">
    <source>
        <dbReference type="ARBA" id="ARBA00022692"/>
    </source>
</evidence>
<dbReference type="GO" id="GO:0046872">
    <property type="term" value="F:metal ion binding"/>
    <property type="evidence" value="ECO:0007669"/>
    <property type="project" value="UniProtKB-KW"/>
</dbReference>
<feature type="transmembrane region" description="Helical" evidence="11">
    <location>
        <begin position="250"/>
        <end position="271"/>
    </location>
</feature>
<evidence type="ECO:0000256" key="7">
    <source>
        <dbReference type="ARBA" id="ARBA00022982"/>
    </source>
</evidence>
<feature type="transmembrane region" description="Helical" evidence="11">
    <location>
        <begin position="283"/>
        <end position="302"/>
    </location>
</feature>
<evidence type="ECO:0000256" key="2">
    <source>
        <dbReference type="ARBA" id="ARBA00022448"/>
    </source>
</evidence>
<feature type="transmembrane region" description="Helical" evidence="11">
    <location>
        <begin position="330"/>
        <end position="355"/>
    </location>
</feature>
<evidence type="ECO:0000256" key="8">
    <source>
        <dbReference type="ARBA" id="ARBA00022989"/>
    </source>
</evidence>
<proteinExistence type="predicted"/>
<dbReference type="GO" id="GO:0009055">
    <property type="term" value="F:electron transfer activity"/>
    <property type="evidence" value="ECO:0007669"/>
    <property type="project" value="InterPro"/>
</dbReference>
<dbReference type="AlphaFoldDB" id="A0A7C3MBS4"/>
<feature type="transmembrane region" description="Helical" evidence="11">
    <location>
        <begin position="209"/>
        <end position="230"/>
    </location>
</feature>
<reference evidence="12" key="1">
    <citation type="journal article" date="2020" name="mSystems">
        <title>Genome- and Community-Level Interaction Insights into Carbon Utilization and Element Cycling Functions of Hydrothermarchaeota in Hydrothermal Sediment.</title>
        <authorList>
            <person name="Zhou Z."/>
            <person name="Liu Y."/>
            <person name="Xu W."/>
            <person name="Pan J."/>
            <person name="Luo Z.H."/>
            <person name="Li M."/>
        </authorList>
    </citation>
    <scope>NUCLEOTIDE SEQUENCE [LARGE SCALE GENOMIC DNA]</scope>
    <source>
        <strain evidence="12">SpSt-87</strain>
    </source>
</reference>
<protein>
    <submittedName>
        <fullName evidence="12">Cytochrome oxidase subunit I</fullName>
    </submittedName>
</protein>
<evidence type="ECO:0000256" key="6">
    <source>
        <dbReference type="ARBA" id="ARBA00022723"/>
    </source>
</evidence>
<feature type="transmembrane region" description="Helical" evidence="11">
    <location>
        <begin position="125"/>
        <end position="145"/>
    </location>
</feature>